<evidence type="ECO:0000313" key="2">
    <source>
        <dbReference type="EMBL" id="GAK75428.1"/>
    </source>
</evidence>
<reference evidence="5 7" key="2">
    <citation type="submission" date="2014-07" db="EMBL/GenBank/DDBJ databases">
        <title>Draft genome sequence of Nonlabens ulvanivorans, an ulvan degrading bacterium.</title>
        <authorList>
            <person name="Kopel M."/>
            <person name="Helbert W."/>
            <person name="Henrissat B."/>
            <person name="Doniger T."/>
            <person name="Banin E."/>
        </authorList>
    </citation>
    <scope>NUCLEOTIDE SEQUENCE [LARGE SCALE GENOMIC DNA]</scope>
    <source>
        <strain evidence="5 7">PLR</strain>
    </source>
</reference>
<dbReference type="OrthoDB" id="1144044at2"/>
<evidence type="ECO:0000313" key="5">
    <source>
        <dbReference type="EMBL" id="KEZ94382.1"/>
    </source>
</evidence>
<evidence type="ECO:0000313" key="4">
    <source>
        <dbReference type="EMBL" id="GAL75880.1"/>
    </source>
</evidence>
<reference evidence="6 11" key="3">
    <citation type="submission" date="2018-03" db="EMBL/GenBank/DDBJ databases">
        <title>Genomic Encyclopedia of Archaeal and Bacterial Type Strains, Phase II (KMG-II): from individual species to whole genera.</title>
        <authorList>
            <person name="Goeker M."/>
        </authorList>
    </citation>
    <scope>NUCLEOTIDE SEQUENCE [LARGE SCALE GENOMIC DNA]</scope>
    <source>
        <strain evidence="6 11">DSM 22727</strain>
    </source>
</reference>
<evidence type="ECO:0000313" key="7">
    <source>
        <dbReference type="Proteomes" id="UP000028531"/>
    </source>
</evidence>
<feature type="signal peptide" evidence="1">
    <location>
        <begin position="1"/>
        <end position="21"/>
    </location>
</feature>
<dbReference type="EMBL" id="PVNA01000007">
    <property type="protein sequence ID" value="PRX12274.1"/>
    <property type="molecule type" value="Genomic_DNA"/>
</dbReference>
<organism evidence="2 8">
    <name type="scientific">Nonlabens ulvanivorans</name>
    <name type="common">Persicivirga ulvanivorans</name>
    <dbReference type="NCBI Taxonomy" id="906888"/>
    <lineage>
        <taxon>Bacteria</taxon>
        <taxon>Pseudomonadati</taxon>
        <taxon>Bacteroidota</taxon>
        <taxon>Flavobacteriia</taxon>
        <taxon>Flavobacteriales</taxon>
        <taxon>Flavobacteriaceae</taxon>
        <taxon>Nonlabens</taxon>
    </lineage>
</organism>
<dbReference type="EMBL" id="BBNT01000007">
    <property type="protein sequence ID" value="GAL75880.1"/>
    <property type="molecule type" value="Genomic_DNA"/>
</dbReference>
<proteinExistence type="predicted"/>
<gene>
    <name evidence="5" type="ORF">IL45_01825</name>
    <name evidence="4" type="ORF">JCM19275_104</name>
    <name evidence="2" type="ORF">JCM19296_1020</name>
    <name evidence="3" type="ORF">JCM19314_1511</name>
    <name evidence="6" type="ORF">LY02_02685</name>
</gene>
<reference evidence="8 9" key="1">
    <citation type="journal article" date="2014" name="Genome Announc.">
        <title>Draft Genome Sequences of Marine Flavobacterium Nonlabens Strains NR17, NR24, NR27, NR32, NR33, and Ara13.</title>
        <authorList>
            <person name="Nakanishi M."/>
            <person name="Meirelles P."/>
            <person name="Suzuki R."/>
            <person name="Takatani N."/>
            <person name="Mino S."/>
            <person name="Suda W."/>
            <person name="Oshima K."/>
            <person name="Hattori M."/>
            <person name="Ohkuma M."/>
            <person name="Hosokawa M."/>
            <person name="Miyashita K."/>
            <person name="Thompson F.L."/>
            <person name="Niwa A."/>
            <person name="Sawabe T."/>
            <person name="Sawabe T."/>
        </authorList>
    </citation>
    <scope>NUCLEOTIDE SEQUENCE [LARGE SCALE GENOMIC DNA]</scope>
    <source>
        <strain evidence="4">JCM 19275</strain>
        <strain evidence="2">JCM 19296</strain>
        <strain evidence="3">JCM 19314</strain>
        <strain evidence="10">JCM19275</strain>
        <strain evidence="8">JCM19296</strain>
        <strain evidence="9">JCM19314</strain>
    </source>
</reference>
<protein>
    <submittedName>
        <fullName evidence="2">Uncharacterized protein</fullName>
    </submittedName>
</protein>
<dbReference type="EMBL" id="BBLG01000002">
    <property type="protein sequence ID" value="GAK75428.1"/>
    <property type="molecule type" value="Genomic_DNA"/>
</dbReference>
<evidence type="ECO:0000313" key="6">
    <source>
        <dbReference type="EMBL" id="PRX12274.1"/>
    </source>
</evidence>
<dbReference type="RefSeq" id="WP_036579542.1">
    <property type="nucleotide sequence ID" value="NZ_JBDUVK010000076.1"/>
</dbReference>
<dbReference type="AlphaFoldDB" id="A0A081D932"/>
<evidence type="ECO:0000313" key="8">
    <source>
        <dbReference type="Proteomes" id="UP000028980"/>
    </source>
</evidence>
<dbReference type="Proteomes" id="UP000029226">
    <property type="component" value="Unassembled WGS sequence"/>
</dbReference>
<dbReference type="EMBL" id="JPJI01000012">
    <property type="protein sequence ID" value="KEZ94382.1"/>
    <property type="molecule type" value="Genomic_DNA"/>
</dbReference>
<evidence type="ECO:0000256" key="1">
    <source>
        <dbReference type="SAM" id="SignalP"/>
    </source>
</evidence>
<evidence type="ECO:0000313" key="3">
    <source>
        <dbReference type="EMBL" id="GAL01791.1"/>
    </source>
</evidence>
<feature type="chain" id="PRO_5009035601" evidence="1">
    <location>
        <begin position="22"/>
        <end position="127"/>
    </location>
</feature>
<keyword evidence="1" id="KW-0732">Signal</keyword>
<dbReference type="Proteomes" id="UP000029647">
    <property type="component" value="Unassembled WGS sequence"/>
</dbReference>
<evidence type="ECO:0000313" key="10">
    <source>
        <dbReference type="Proteomes" id="UP000029647"/>
    </source>
</evidence>
<name>A0A081D932_NONUL</name>
<dbReference type="Proteomes" id="UP000239997">
    <property type="component" value="Unassembled WGS sequence"/>
</dbReference>
<dbReference type="Proteomes" id="UP000028980">
    <property type="component" value="Unassembled WGS sequence"/>
</dbReference>
<keyword evidence="11" id="KW-1185">Reference proteome</keyword>
<accession>A0A081D932</accession>
<dbReference type="EMBL" id="BBMM01000014">
    <property type="protein sequence ID" value="GAL01791.1"/>
    <property type="molecule type" value="Genomic_DNA"/>
</dbReference>
<evidence type="ECO:0000313" key="11">
    <source>
        <dbReference type="Proteomes" id="UP000239997"/>
    </source>
</evidence>
<evidence type="ECO:0000313" key="9">
    <source>
        <dbReference type="Proteomes" id="UP000029226"/>
    </source>
</evidence>
<comment type="caution">
    <text evidence="2">The sequence shown here is derived from an EMBL/GenBank/DDBJ whole genome shotgun (WGS) entry which is preliminary data.</text>
</comment>
<sequence>MNGLKLLTALFLLIIAIPLQQQPEGINITIEKGHKKITYYAENVTDNDLDLFFKVNSTGFRRSADRPMIETIPAKTKKALITLIPLKGKDTTHTYIAVVTKKENNIELRKTDTIVKDVMRIDPKKQN</sequence>
<dbReference type="Proteomes" id="UP000028531">
    <property type="component" value="Unassembled WGS sequence"/>
</dbReference>